<feature type="region of interest" description="Disordered" evidence="1">
    <location>
        <begin position="153"/>
        <end position="172"/>
    </location>
</feature>
<dbReference type="AlphaFoldDB" id="A0A6N9HPV5"/>
<evidence type="ECO:0000313" key="3">
    <source>
        <dbReference type="Proteomes" id="UP000448575"/>
    </source>
</evidence>
<keyword evidence="3" id="KW-1185">Reference proteome</keyword>
<evidence type="ECO:0000313" key="2">
    <source>
        <dbReference type="EMBL" id="MYN05479.1"/>
    </source>
</evidence>
<accession>A0A6N9HPV5</accession>
<proteinExistence type="predicted"/>
<evidence type="ECO:0008006" key="4">
    <source>
        <dbReference type="Google" id="ProtNLM"/>
    </source>
</evidence>
<name>A0A6N9HPV5_9BURK</name>
<comment type="caution">
    <text evidence="2">The sequence shown here is derived from an EMBL/GenBank/DDBJ whole genome shotgun (WGS) entry which is preliminary data.</text>
</comment>
<protein>
    <recommendedName>
        <fullName evidence="4">Type 4 fimbrial biogenesis protein PilX N-terminal domain-containing protein</fullName>
    </recommendedName>
</protein>
<evidence type="ECO:0000256" key="1">
    <source>
        <dbReference type="SAM" id="MobiDB-lite"/>
    </source>
</evidence>
<reference evidence="2 3" key="1">
    <citation type="submission" date="2019-12" db="EMBL/GenBank/DDBJ databases">
        <title>Novel species isolated from a subtropical stream in China.</title>
        <authorList>
            <person name="Lu H."/>
        </authorList>
    </citation>
    <scope>NUCLEOTIDE SEQUENCE [LARGE SCALE GENOMIC DNA]</scope>
    <source>
        <strain evidence="2 3">DS3</strain>
    </source>
</reference>
<gene>
    <name evidence="2" type="ORF">GTP41_25620</name>
</gene>
<dbReference type="RefSeq" id="WP_161028422.1">
    <property type="nucleotide sequence ID" value="NZ_WWCJ01000030.1"/>
</dbReference>
<dbReference type="Proteomes" id="UP000448575">
    <property type="component" value="Unassembled WGS sequence"/>
</dbReference>
<organism evidence="2 3">
    <name type="scientific">Pseudoduganella guangdongensis</name>
    <dbReference type="NCBI Taxonomy" id="2692179"/>
    <lineage>
        <taxon>Bacteria</taxon>
        <taxon>Pseudomonadati</taxon>
        <taxon>Pseudomonadota</taxon>
        <taxon>Betaproteobacteria</taxon>
        <taxon>Burkholderiales</taxon>
        <taxon>Oxalobacteraceae</taxon>
        <taxon>Telluria group</taxon>
        <taxon>Pseudoduganella</taxon>
    </lineage>
</organism>
<sequence length="204" mass="22039">MKRKPRLPRRLQGGVVLVMTLIVLVALTLASLALVRSVDTSSLIAGNLAFKQSAAISADAGVEAAILWVRANGASLTDDQPSNGYYATRQDKLDLTGNALPETGDDDLDWNDDDQVKQLPKDAVGNQVSYVVHRMCNKPGPLDASTCSTEESEVEGNSEGGRLQMENDKPGGWPEVANRGLYRITVRVTGPRFNVAYAQTIIQQ</sequence>
<dbReference type="EMBL" id="WWCJ01000030">
    <property type="protein sequence ID" value="MYN05479.1"/>
    <property type="molecule type" value="Genomic_DNA"/>
</dbReference>